<evidence type="ECO:0000256" key="1">
    <source>
        <dbReference type="SAM" id="MobiDB-lite"/>
    </source>
</evidence>
<dbReference type="Proteomes" id="UP000179807">
    <property type="component" value="Unassembled WGS sequence"/>
</dbReference>
<feature type="compositionally biased region" description="Basic and acidic residues" evidence="1">
    <location>
        <begin position="580"/>
        <end position="615"/>
    </location>
</feature>
<organism evidence="2 3">
    <name type="scientific">Tritrichomonas foetus</name>
    <dbReference type="NCBI Taxonomy" id="1144522"/>
    <lineage>
        <taxon>Eukaryota</taxon>
        <taxon>Metamonada</taxon>
        <taxon>Parabasalia</taxon>
        <taxon>Tritrichomonadida</taxon>
        <taxon>Tritrichomonadidae</taxon>
        <taxon>Tritrichomonas</taxon>
    </lineage>
</organism>
<comment type="caution">
    <text evidence="2">The sequence shown here is derived from an EMBL/GenBank/DDBJ whole genome shotgun (WGS) entry which is preliminary data.</text>
</comment>
<feature type="region of interest" description="Disordered" evidence="1">
    <location>
        <begin position="1"/>
        <end position="20"/>
    </location>
</feature>
<feature type="compositionally biased region" description="Acidic residues" evidence="1">
    <location>
        <begin position="529"/>
        <end position="542"/>
    </location>
</feature>
<dbReference type="RefSeq" id="XP_068356473.1">
    <property type="nucleotide sequence ID" value="XM_068506670.1"/>
</dbReference>
<evidence type="ECO:0000313" key="2">
    <source>
        <dbReference type="EMBL" id="OHT03337.1"/>
    </source>
</evidence>
<feature type="compositionally biased region" description="Low complexity" evidence="1">
    <location>
        <begin position="646"/>
        <end position="661"/>
    </location>
</feature>
<name>A0A1J4JW22_9EUKA</name>
<evidence type="ECO:0000313" key="3">
    <source>
        <dbReference type="Proteomes" id="UP000179807"/>
    </source>
</evidence>
<feature type="compositionally biased region" description="Basic residues" evidence="1">
    <location>
        <begin position="853"/>
        <end position="864"/>
    </location>
</feature>
<dbReference type="SUPFAM" id="SSF48371">
    <property type="entry name" value="ARM repeat"/>
    <property type="match status" value="1"/>
</dbReference>
<proteinExistence type="predicted"/>
<dbReference type="EMBL" id="MLAK01000830">
    <property type="protein sequence ID" value="OHT03337.1"/>
    <property type="molecule type" value="Genomic_DNA"/>
</dbReference>
<dbReference type="VEuPathDB" id="TrichDB:TRFO_29253"/>
<sequence length="864" mass="99177">MRVNATSGATPLSATRHTKGTMSADNFGTWVPPIEIPPHFEELLNDPDSDIISILEYPQLLSLFNEGEETVVDRLSSSVSSILDVFYETNKKSLISIICELFTSSKNVALLETLTDVCEIDLLIRIFMDNSITTSSSSFLCSCDSKTKSSNKLLEKTKQEGEIEIDNENLSDISNIQIKSEDSPKNISNKNDSLNLQENISLMSCKAKPFHSTDHLINHQNQFQRHQRHFSTNDGSFYSHANQITCDDLFKIGAATQIILAALDKWPANLMCSFYQSNYFFLAILKKVDETAVYLLIDCLVKLADTYSPSFIWGYFLSLMKGKCEESPPSKWDCSPQCISLCAEVEITVEQRLLIYRIIYSFMAQYPNEREFCNIVFRCLPTLLTYANNSEEQAELLNFAINFPSNSLMINTALALAKKLPMCTDITEKAISYLSLHADDVPIGEIIQVFHSLFERAQPNNFVFRVAANLIEETMEKHKDSDFFVLAMQYMIAYSWNHQSSKAKKLNDEKTIGDLTQPNNFRNDQNDNQIEDQNENPMELEDENRKSKKKQNKNDQKKKKQKIKKTKGKNKKRKEKKNRTKGDGENKSEDESKSEDENKSDDENKSEDDNKSEDENRSDDEEMQLKKSREKNDDNDFKSDDDSENSYDSNISQSYSHNSSSRSERKNKENSLNSKGDQSIQCCSNQNNDKNRRELMYKAFLLGYSTIFGDQSMWDEWTAFYQSVVGPFSRRCPVTTEYKFDEENWDQSLIEAINSGKADFNQFYEYFLNEKSKRHSVAAINKANVPDFYKKPQNPSYDARKNPIRPIPIKPTASRTSIKPRPDRLVIKMKPKSSTPQPFSKDGSNKQKDNRMNHYKKQKGCNVC</sequence>
<feature type="region of interest" description="Disordered" evidence="1">
    <location>
        <begin position="512"/>
        <end position="686"/>
    </location>
</feature>
<protein>
    <submittedName>
        <fullName evidence="2">Uncharacterized protein</fullName>
    </submittedName>
</protein>
<accession>A0A1J4JW22</accession>
<feature type="compositionally biased region" description="Polar residues" evidence="1">
    <location>
        <begin position="672"/>
        <end position="686"/>
    </location>
</feature>
<dbReference type="GeneID" id="94841374"/>
<feature type="region of interest" description="Disordered" evidence="1">
    <location>
        <begin position="791"/>
        <end position="864"/>
    </location>
</feature>
<feature type="compositionally biased region" description="Basic and acidic residues" evidence="1">
    <location>
        <begin position="623"/>
        <end position="640"/>
    </location>
</feature>
<dbReference type="AlphaFoldDB" id="A0A1J4JW22"/>
<reference evidence="2" key="1">
    <citation type="submission" date="2016-10" db="EMBL/GenBank/DDBJ databases">
        <authorList>
            <person name="Benchimol M."/>
            <person name="Almeida L.G."/>
            <person name="Vasconcelos A.T."/>
            <person name="Perreira-Neves A."/>
            <person name="Rosa I.A."/>
            <person name="Tasca T."/>
            <person name="Bogo M.R."/>
            <person name="de Souza W."/>
        </authorList>
    </citation>
    <scope>NUCLEOTIDE SEQUENCE [LARGE SCALE GENOMIC DNA]</scope>
    <source>
        <strain evidence="2">K</strain>
    </source>
</reference>
<gene>
    <name evidence="2" type="ORF">TRFO_29253</name>
</gene>
<keyword evidence="3" id="KW-1185">Reference proteome</keyword>
<dbReference type="InterPro" id="IPR016024">
    <property type="entry name" value="ARM-type_fold"/>
</dbReference>
<feature type="compositionally biased region" description="Basic and acidic residues" evidence="1">
    <location>
        <begin position="843"/>
        <end position="852"/>
    </location>
</feature>
<feature type="compositionally biased region" description="Basic residues" evidence="1">
    <location>
        <begin position="546"/>
        <end position="579"/>
    </location>
</feature>